<reference evidence="2 3" key="1">
    <citation type="journal article" date="2020" name="Front. Microbiol.">
        <title>Single-cell genomics of novel Actinobacteria with the Wood-Ljungdahl pathway discovered in a serpentinizing system.</title>
        <authorList>
            <person name="Merino N."/>
            <person name="Kawai M."/>
            <person name="Boyd E.S."/>
            <person name="Colman D.R."/>
            <person name="McGlynn S.E."/>
            <person name="Nealson K.H."/>
            <person name="Kurokawa K."/>
            <person name="Hongoh Y."/>
        </authorList>
    </citation>
    <scope>NUCLEOTIDE SEQUENCE [LARGE SCALE GENOMIC DNA]</scope>
    <source>
        <strain evidence="2 3">S03</strain>
    </source>
</reference>
<evidence type="ECO:0000256" key="1">
    <source>
        <dbReference type="SAM" id="Phobius"/>
    </source>
</evidence>
<dbReference type="AlphaFoldDB" id="A0A6V8NGS4"/>
<keyword evidence="1" id="KW-0472">Membrane</keyword>
<dbReference type="EMBL" id="BLRU01000053">
    <property type="protein sequence ID" value="GFP19257.1"/>
    <property type="molecule type" value="Genomic_DNA"/>
</dbReference>
<sequence length="51" mass="5748">MNQRLETLQFFGLITKFIMIAFSLVQSVIVIRLLSPQEYGFIGLVLAFAGI</sequence>
<organism evidence="2 3">
    <name type="scientific">Candidatus Hakubella thermalkaliphila</name>
    <dbReference type="NCBI Taxonomy" id="2754717"/>
    <lineage>
        <taxon>Bacteria</taxon>
        <taxon>Bacillati</taxon>
        <taxon>Actinomycetota</taxon>
        <taxon>Actinomycetota incertae sedis</taxon>
        <taxon>Candidatus Hakubellales</taxon>
        <taxon>Candidatus Hakubellaceae</taxon>
        <taxon>Candidatus Hakubella</taxon>
    </lineage>
</organism>
<protein>
    <submittedName>
        <fullName evidence="2">Uncharacterized protein</fullName>
    </submittedName>
</protein>
<feature type="non-terminal residue" evidence="2">
    <location>
        <position position="51"/>
    </location>
</feature>
<feature type="transmembrane region" description="Helical" evidence="1">
    <location>
        <begin position="12"/>
        <end position="34"/>
    </location>
</feature>
<keyword evidence="1" id="KW-0812">Transmembrane</keyword>
<keyword evidence="1" id="KW-1133">Transmembrane helix</keyword>
<evidence type="ECO:0000313" key="3">
    <source>
        <dbReference type="Proteomes" id="UP000574717"/>
    </source>
</evidence>
<name>A0A6V8NGS4_9ACTN</name>
<gene>
    <name evidence="2" type="ORF">HKBW3S03_00762</name>
</gene>
<dbReference type="Proteomes" id="UP000574717">
    <property type="component" value="Unassembled WGS sequence"/>
</dbReference>
<comment type="caution">
    <text evidence="2">The sequence shown here is derived from an EMBL/GenBank/DDBJ whole genome shotgun (WGS) entry which is preliminary data.</text>
</comment>
<proteinExistence type="predicted"/>
<accession>A0A6V8NGS4</accession>
<evidence type="ECO:0000313" key="2">
    <source>
        <dbReference type="EMBL" id="GFP19257.1"/>
    </source>
</evidence>